<dbReference type="Gene3D" id="3.40.50.300">
    <property type="entry name" value="P-loop containing nucleotide triphosphate hydrolases"/>
    <property type="match status" value="1"/>
</dbReference>
<dbReference type="SUPFAM" id="SSF52540">
    <property type="entry name" value="P-loop containing nucleoside triphosphate hydrolases"/>
    <property type="match status" value="1"/>
</dbReference>
<dbReference type="AlphaFoldDB" id="A0A4R4P8T7"/>
<gene>
    <name evidence="5" type="ORF">E1284_05675</name>
</gene>
<dbReference type="PANTHER" id="PTHR43875">
    <property type="entry name" value="MALTODEXTRIN IMPORT ATP-BINDING PROTEIN MSMX"/>
    <property type="match status" value="1"/>
</dbReference>
<dbReference type="InterPro" id="IPR017871">
    <property type="entry name" value="ABC_transporter-like_CS"/>
</dbReference>
<dbReference type="Proteomes" id="UP000295431">
    <property type="component" value="Unassembled WGS sequence"/>
</dbReference>
<name>A0A4R4P8T7_9ACTN</name>
<keyword evidence="3 5" id="KW-0067">ATP-binding</keyword>
<reference evidence="5 6" key="1">
    <citation type="submission" date="2019-03" db="EMBL/GenBank/DDBJ databases">
        <title>Draft genome sequences of novel Actinobacteria.</title>
        <authorList>
            <person name="Sahin N."/>
            <person name="Ay H."/>
            <person name="Saygin H."/>
        </authorList>
    </citation>
    <scope>NUCLEOTIDE SEQUENCE [LARGE SCALE GENOMIC DNA]</scope>
    <source>
        <strain evidence="5 6">DSM 45347</strain>
    </source>
</reference>
<dbReference type="PROSITE" id="PS50893">
    <property type="entry name" value="ABC_TRANSPORTER_2"/>
    <property type="match status" value="1"/>
</dbReference>
<dbReference type="GO" id="GO:0055052">
    <property type="term" value="C:ATP-binding cassette (ABC) transporter complex, substrate-binding subunit-containing"/>
    <property type="evidence" value="ECO:0007669"/>
    <property type="project" value="TreeGrafter"/>
</dbReference>
<dbReference type="GO" id="GO:0005524">
    <property type="term" value="F:ATP binding"/>
    <property type="evidence" value="ECO:0007669"/>
    <property type="project" value="UniProtKB-KW"/>
</dbReference>
<dbReference type="InterPro" id="IPR008995">
    <property type="entry name" value="Mo/tungstate-bd_C_term_dom"/>
</dbReference>
<accession>A0A4R4P8T7</accession>
<evidence type="ECO:0000259" key="4">
    <source>
        <dbReference type="PROSITE" id="PS50893"/>
    </source>
</evidence>
<dbReference type="RefSeq" id="WP_131937812.1">
    <property type="nucleotide sequence ID" value="NZ_BAAAMX010000002.1"/>
</dbReference>
<organism evidence="5 6">
    <name type="scientific">Actinomadura bangladeshensis</name>
    <dbReference type="NCBI Taxonomy" id="453573"/>
    <lineage>
        <taxon>Bacteria</taxon>
        <taxon>Bacillati</taxon>
        <taxon>Actinomycetota</taxon>
        <taxon>Actinomycetes</taxon>
        <taxon>Streptosporangiales</taxon>
        <taxon>Thermomonosporaceae</taxon>
        <taxon>Actinomadura</taxon>
    </lineage>
</organism>
<dbReference type="SUPFAM" id="SSF50331">
    <property type="entry name" value="MOP-like"/>
    <property type="match status" value="1"/>
</dbReference>
<dbReference type="InterPro" id="IPR003593">
    <property type="entry name" value="AAA+_ATPase"/>
</dbReference>
<dbReference type="OrthoDB" id="7838608at2"/>
<dbReference type="Pfam" id="PF00005">
    <property type="entry name" value="ABC_tran"/>
    <property type="match status" value="1"/>
</dbReference>
<dbReference type="Gene3D" id="2.40.50.100">
    <property type="match status" value="1"/>
</dbReference>
<dbReference type="InterPro" id="IPR047641">
    <property type="entry name" value="ABC_transpr_MalK/UgpC-like"/>
</dbReference>
<evidence type="ECO:0000313" key="5">
    <source>
        <dbReference type="EMBL" id="TDC18655.1"/>
    </source>
</evidence>
<dbReference type="EMBL" id="SMJW01000017">
    <property type="protein sequence ID" value="TDC18655.1"/>
    <property type="molecule type" value="Genomic_DNA"/>
</dbReference>
<dbReference type="PROSITE" id="PS00211">
    <property type="entry name" value="ABC_TRANSPORTER_1"/>
    <property type="match status" value="1"/>
</dbReference>
<comment type="caution">
    <text evidence="5">The sequence shown here is derived from an EMBL/GenBank/DDBJ whole genome shotgun (WGS) entry which is preliminary data.</text>
</comment>
<dbReference type="InterPro" id="IPR013611">
    <property type="entry name" value="Transp-assoc_OB_typ2"/>
</dbReference>
<dbReference type="GO" id="GO:0140359">
    <property type="term" value="F:ABC-type transporter activity"/>
    <property type="evidence" value="ECO:0007669"/>
    <property type="project" value="UniProtKB-ARBA"/>
</dbReference>
<keyword evidence="6" id="KW-1185">Reference proteome</keyword>
<dbReference type="InterPro" id="IPR003439">
    <property type="entry name" value="ABC_transporter-like_ATP-bd"/>
</dbReference>
<evidence type="ECO:0000256" key="2">
    <source>
        <dbReference type="ARBA" id="ARBA00022741"/>
    </source>
</evidence>
<evidence type="ECO:0000256" key="1">
    <source>
        <dbReference type="ARBA" id="ARBA00022448"/>
    </source>
</evidence>
<dbReference type="InterPro" id="IPR027417">
    <property type="entry name" value="P-loop_NTPase"/>
</dbReference>
<protein>
    <submittedName>
        <fullName evidence="5">ABC transporter ATP-binding protein</fullName>
    </submittedName>
</protein>
<dbReference type="Gene3D" id="2.40.50.140">
    <property type="entry name" value="Nucleic acid-binding proteins"/>
    <property type="match status" value="1"/>
</dbReference>
<dbReference type="SMART" id="SM00382">
    <property type="entry name" value="AAA"/>
    <property type="match status" value="1"/>
</dbReference>
<dbReference type="PANTHER" id="PTHR43875:SF1">
    <property type="entry name" value="OSMOPROTECTIVE COMPOUNDS UPTAKE ATP-BINDING PROTEIN GGTA"/>
    <property type="match status" value="1"/>
</dbReference>
<proteinExistence type="predicted"/>
<evidence type="ECO:0000256" key="3">
    <source>
        <dbReference type="ARBA" id="ARBA00022840"/>
    </source>
</evidence>
<sequence length="382" mass="41072">MTVETAVEKEARAGFAELRLDGVTRRFGKATALSGFDLRIRGGEFIALLGPSGCGKSTALNCLAGLLPLSDGAIWLDEERIDTLPPEKRGFGMVFQNYALFPHLSVRKNVAFGLSVRRTAKSEIAARVDEALRTVELTEHAGKLPGQLSGGQQQRVAIARAIVLRPKLVLMDEPLSNLDAKLRVQMRTEIRRIHQTLGLTTVYVTHDQEEALALADRVVVLRSGQVEQIGTPEEVYTYPASTYIAGFMGYRNLLELPVLSVDDGTVTLGEKDGLTLTGVGQDPIGGGRAVAAVRPEDFRVAGDAGARNRVTVRVEVSEFHGREVAAEGITDDGRVVHFKSPERIAPGERVTLTVQPERVLVFGESVRAAAEAAGETGAPDGG</sequence>
<keyword evidence="1" id="KW-0813">Transport</keyword>
<dbReference type="Pfam" id="PF08402">
    <property type="entry name" value="TOBE_2"/>
    <property type="match status" value="1"/>
</dbReference>
<dbReference type="InterPro" id="IPR012340">
    <property type="entry name" value="NA-bd_OB-fold"/>
</dbReference>
<keyword evidence="2" id="KW-0547">Nucleotide-binding</keyword>
<feature type="domain" description="ABC transporter" evidence="4">
    <location>
        <begin position="18"/>
        <end position="248"/>
    </location>
</feature>
<dbReference type="FunFam" id="3.40.50.300:FF:000042">
    <property type="entry name" value="Maltose/maltodextrin ABC transporter, ATP-binding protein"/>
    <property type="match status" value="1"/>
</dbReference>
<dbReference type="GO" id="GO:0016887">
    <property type="term" value="F:ATP hydrolysis activity"/>
    <property type="evidence" value="ECO:0007669"/>
    <property type="project" value="InterPro"/>
</dbReference>
<evidence type="ECO:0000313" key="6">
    <source>
        <dbReference type="Proteomes" id="UP000295431"/>
    </source>
</evidence>